<dbReference type="Proteomes" id="UP000222862">
    <property type="component" value="Unassembled WGS sequence"/>
</dbReference>
<evidence type="ECO:0000313" key="2">
    <source>
        <dbReference type="Proteomes" id="UP000222862"/>
    </source>
</evidence>
<dbReference type="EMBL" id="NJGI01000001">
    <property type="protein sequence ID" value="PGH21785.1"/>
    <property type="molecule type" value="Genomic_DNA"/>
</dbReference>
<organism evidence="1 2">
    <name type="scientific">Fusobacterium nucleatum subsp. polymorphum</name>
    <name type="common">Fusobacterium polymorphum</name>
    <dbReference type="NCBI Taxonomy" id="76857"/>
    <lineage>
        <taxon>Bacteria</taxon>
        <taxon>Fusobacteriati</taxon>
        <taxon>Fusobacteriota</taxon>
        <taxon>Fusobacteriia</taxon>
        <taxon>Fusobacteriales</taxon>
        <taxon>Fusobacteriaceae</taxon>
        <taxon>Fusobacterium</taxon>
    </lineage>
</organism>
<sequence>MEDLYFKNEEARLIFGLAELGGKQQLDLLGIKMIHYTDKDVSKAWYEKIKSKIENCKHPKINEALEQLERLYKGMKH</sequence>
<proteinExistence type="predicted"/>
<gene>
    <name evidence="1" type="ORF">RN96_00705</name>
</gene>
<comment type="caution">
    <text evidence="1">The sequence shown here is derived from an EMBL/GenBank/DDBJ whole genome shotgun (WGS) entry which is preliminary data.</text>
</comment>
<reference evidence="1 2" key="1">
    <citation type="submission" date="2017-06" db="EMBL/GenBank/DDBJ databases">
        <title>Genome sequencing of Fusobacterium nucleatum subsp. polymorphum KCOM 1232 (=ChDC F37).</title>
        <authorList>
            <person name="Kook J.-K."/>
            <person name="Park S.-N."/>
            <person name="Lim Y.K."/>
            <person name="Roh H."/>
        </authorList>
    </citation>
    <scope>NUCLEOTIDE SEQUENCE [LARGE SCALE GENOMIC DNA]</scope>
    <source>
        <strain evidence="2">KCOM 1232 ( ChDC F37)</strain>
    </source>
</reference>
<name>A0A2B7YKC8_FUSNP</name>
<protein>
    <submittedName>
        <fullName evidence="1">Uncharacterized protein</fullName>
    </submittedName>
</protein>
<evidence type="ECO:0000313" key="1">
    <source>
        <dbReference type="EMBL" id="PGH21785.1"/>
    </source>
</evidence>
<dbReference type="RefSeq" id="WP_098701951.1">
    <property type="nucleotide sequence ID" value="NZ_NJGI01000001.1"/>
</dbReference>
<accession>A0A2B7YKC8</accession>
<dbReference type="AlphaFoldDB" id="A0A2B7YKC8"/>